<feature type="compositionally biased region" description="Basic and acidic residues" evidence="1">
    <location>
        <begin position="548"/>
        <end position="572"/>
    </location>
</feature>
<feature type="region of interest" description="Disordered" evidence="1">
    <location>
        <begin position="840"/>
        <end position="877"/>
    </location>
</feature>
<feature type="compositionally biased region" description="Polar residues" evidence="1">
    <location>
        <begin position="1391"/>
        <end position="1401"/>
    </location>
</feature>
<feature type="compositionally biased region" description="Low complexity" evidence="1">
    <location>
        <begin position="808"/>
        <end position="822"/>
    </location>
</feature>
<feature type="region of interest" description="Disordered" evidence="1">
    <location>
        <begin position="1097"/>
        <end position="1116"/>
    </location>
</feature>
<protein>
    <submittedName>
        <fullName evidence="2">(Atlantic silverside) hypothetical protein</fullName>
    </submittedName>
</protein>
<keyword evidence="3" id="KW-1185">Reference proteome</keyword>
<feature type="region of interest" description="Disordered" evidence="1">
    <location>
        <begin position="534"/>
        <end position="616"/>
    </location>
</feature>
<feature type="compositionally biased region" description="Polar residues" evidence="1">
    <location>
        <begin position="573"/>
        <end position="585"/>
    </location>
</feature>
<feature type="compositionally biased region" description="Low complexity" evidence="1">
    <location>
        <begin position="382"/>
        <end position="393"/>
    </location>
</feature>
<feature type="compositionally biased region" description="Basic and acidic residues" evidence="1">
    <location>
        <begin position="840"/>
        <end position="859"/>
    </location>
</feature>
<dbReference type="Proteomes" id="UP000677803">
    <property type="component" value="Unassembled WGS sequence"/>
</dbReference>
<feature type="region of interest" description="Disordered" evidence="1">
    <location>
        <begin position="343"/>
        <end position="417"/>
    </location>
</feature>
<feature type="region of interest" description="Disordered" evidence="1">
    <location>
        <begin position="430"/>
        <end position="463"/>
    </location>
</feature>
<dbReference type="EMBL" id="CAJRST010022223">
    <property type="protein sequence ID" value="CAG5958298.1"/>
    <property type="molecule type" value="Genomic_DNA"/>
</dbReference>
<gene>
    <name evidence="2" type="ORF">MMEN_LOCUS15120</name>
</gene>
<feature type="compositionally biased region" description="Basic and acidic residues" evidence="1">
    <location>
        <begin position="765"/>
        <end position="776"/>
    </location>
</feature>
<reference evidence="2" key="1">
    <citation type="submission" date="2021-05" db="EMBL/GenBank/DDBJ databases">
        <authorList>
            <person name="Tigano A."/>
        </authorList>
    </citation>
    <scope>NUCLEOTIDE SEQUENCE</scope>
</reference>
<sequence>MHSFALINGQYQNVGSSKQAQNTASGAAHNATRNNTWTTVGAYQYIQTKAGDKPSHNGNVVSHRVNAQNYQNSAAPYQTSNSQQKGTEFSDESIIRMLLHYLPDPPATSQHGNSSLVSSSRSQAITQNCHRAIPTQSPLNTANASHWQDMSSCRNQRISYDGRQPAVTVQNGQRVLYPQQNTAPQTLYRIANGGSLSREQAVGPISFVPVRAHNGKPTQMNCNQISSQNSTVSVFIPVCSSSYGAPISPSCGNRMTTQSSNAQSLYLSNTSQKTQHHTAQPGLPCNMWRNPTNLSNPKSNNLNENPNAVQQQKLRHNVNTYHLSKMNTAGSDMCPPPSYYSQHFSHEGRQNTCSQNTQPVTSVSSKNYNMNTTQSSQVPLGQSWSSSVLSVQQNPINMPPPQSSFPETLSGNGATNASRRDTAAATFLPNSTVSKGSQGQSLCNSPQAKVPQGVSSQTNKPKSLTESPLLLAEILGVQPPVKQNDCSAHSTAGHLGPKAVAVVQPLSQEKGQTSSNSTTCDSASHSEIECISPALAKNNGSESNLRPENPDQRRAVEAMPKDGPELTAKDSEPTNCMPNSEQDSNIAAAAPSEVPASQSCSTKDDKSNTPPSPSAIELTSLLTTPWTAEALRNLILMAEKGQAMTKWKTPANTILEVWYEQYKSNQAFRNRYDSDWLKRESSNAEKFCHTHIGPDSVVMSKPQQGSEDQLKHFHVLQDGELYTELPYKSSWLNLNDKLDDIDKEFGFPWTFRQPPLVTDNGSQMDTEKTVSSEPIKKKVPNKETAQPESVASTEENDRSSTIECAPTSPSSNKSEGSNSSDSPYRFKIQVLPPEEAKVFYEQKQKKSPQHTDDKDKRTGSESVQSKTPESTDDTLEKTASDQIDQICCLARLLEMHSGSSTPTCKCHCMEELSQTECIDKTVGPDFDALTESEEGIDCQILTLAGPEHSKNLGKIIDLTEDEEHLTSSEQEAKAPSETCNSAQSDVIIIDDENDALSNNEHVIPSETIDLEAEMSESTNDKLIIPSETIDLETDISKSKDRFADDELKLAEALQSSAPVSSPKQITFLDLFSTETDVGLQISDQKKDSGHCQLNTKAEAESTKEDTPIGRKTTNLSSHHGKYKKLEKKWKKQRRLNTFFSSQNTSKKYRFSNGMDSNHLSKVQHSSRGGKSVELMLFGSTKRGLSSCGNRIEQAPSSIGLCQKIWPPEVLSVSLDPSKKTDTNAAPSEEYSVKQLIYEKWRNSLPTEGFLLKSRHRNELKMQRKRSAPLSGDNLRREKQPISSDMRDFNANRNCRLRVKKRKLLSSSLVVKKKRRKYSVLLEQCDSQSESQGSPPLQENIVMKFSVLPSSFDFKDGSDERKGISDAASDKPVQERDHASNTDYFKSKGTWYPTTDKQQQPNRIPRNSGLFHEYKKIFKERNRSSTD</sequence>
<feature type="compositionally biased region" description="Basic and acidic residues" evidence="1">
    <location>
        <begin position="1273"/>
        <end position="1286"/>
    </location>
</feature>
<feature type="compositionally biased region" description="Basic and acidic residues" evidence="1">
    <location>
        <begin position="1411"/>
        <end position="1426"/>
    </location>
</feature>
<feature type="compositionally biased region" description="Polar residues" evidence="1">
    <location>
        <begin position="350"/>
        <end position="380"/>
    </location>
</feature>
<organism evidence="2 3">
    <name type="scientific">Menidia menidia</name>
    <name type="common">Atlantic silverside</name>
    <dbReference type="NCBI Taxonomy" id="238744"/>
    <lineage>
        <taxon>Eukaryota</taxon>
        <taxon>Metazoa</taxon>
        <taxon>Chordata</taxon>
        <taxon>Craniata</taxon>
        <taxon>Vertebrata</taxon>
        <taxon>Euteleostomi</taxon>
        <taxon>Actinopterygii</taxon>
        <taxon>Neopterygii</taxon>
        <taxon>Teleostei</taxon>
        <taxon>Neoteleostei</taxon>
        <taxon>Acanthomorphata</taxon>
        <taxon>Ovalentaria</taxon>
        <taxon>Atherinomorphae</taxon>
        <taxon>Atheriniformes</taxon>
        <taxon>Atherinopsidae</taxon>
        <taxon>Menidiinae</taxon>
        <taxon>Menidia</taxon>
    </lineage>
</organism>
<accession>A0A8S4BEG0</accession>
<proteinExistence type="predicted"/>
<feature type="region of interest" description="Disordered" evidence="1">
    <location>
        <begin position="752"/>
        <end position="824"/>
    </location>
</feature>
<evidence type="ECO:0000256" key="1">
    <source>
        <dbReference type="SAM" id="MobiDB-lite"/>
    </source>
</evidence>
<feature type="region of interest" description="Disordered" evidence="1">
    <location>
        <begin position="1261"/>
        <end position="1286"/>
    </location>
</feature>
<evidence type="ECO:0000313" key="3">
    <source>
        <dbReference type="Proteomes" id="UP000677803"/>
    </source>
</evidence>
<name>A0A8S4BEG0_9TELE</name>
<comment type="caution">
    <text evidence="2">The sequence shown here is derived from an EMBL/GenBank/DDBJ whole genome shotgun (WGS) entry which is preliminary data.</text>
</comment>
<dbReference type="OrthoDB" id="8923208at2759"/>
<evidence type="ECO:0000313" key="2">
    <source>
        <dbReference type="EMBL" id="CAG5958298.1"/>
    </source>
</evidence>
<feature type="compositionally biased region" description="Polar residues" evidence="1">
    <location>
        <begin position="404"/>
        <end position="417"/>
    </location>
</feature>
<feature type="compositionally biased region" description="Basic and acidic residues" evidence="1">
    <location>
        <begin position="1353"/>
        <end position="1379"/>
    </location>
</feature>
<feature type="compositionally biased region" description="Basic and acidic residues" evidence="1">
    <location>
        <begin position="1097"/>
        <end position="1108"/>
    </location>
</feature>
<feature type="region of interest" description="Disordered" evidence="1">
    <location>
        <begin position="1353"/>
        <end position="1426"/>
    </location>
</feature>
<feature type="compositionally biased region" description="Polar residues" evidence="1">
    <location>
        <begin position="783"/>
        <end position="793"/>
    </location>
</feature>